<dbReference type="EMBL" id="JAFNEN010000074">
    <property type="protein sequence ID" value="KAG8196205.1"/>
    <property type="molecule type" value="Genomic_DNA"/>
</dbReference>
<gene>
    <name evidence="2" type="ORF">JTE90_007932</name>
</gene>
<dbReference type="Proteomes" id="UP000827092">
    <property type="component" value="Unassembled WGS sequence"/>
</dbReference>
<protein>
    <recommendedName>
        <fullName evidence="1">DUF5641 domain-containing protein</fullName>
    </recommendedName>
</protein>
<proteinExistence type="predicted"/>
<dbReference type="Pfam" id="PF18701">
    <property type="entry name" value="DUF5641"/>
    <property type="match status" value="1"/>
</dbReference>
<comment type="caution">
    <text evidence="2">The sequence shown here is derived from an EMBL/GenBank/DDBJ whole genome shotgun (WGS) entry which is preliminary data.</text>
</comment>
<organism evidence="2 3">
    <name type="scientific">Oedothorax gibbosus</name>
    <dbReference type="NCBI Taxonomy" id="931172"/>
    <lineage>
        <taxon>Eukaryota</taxon>
        <taxon>Metazoa</taxon>
        <taxon>Ecdysozoa</taxon>
        <taxon>Arthropoda</taxon>
        <taxon>Chelicerata</taxon>
        <taxon>Arachnida</taxon>
        <taxon>Araneae</taxon>
        <taxon>Araneomorphae</taxon>
        <taxon>Entelegynae</taxon>
        <taxon>Araneoidea</taxon>
        <taxon>Linyphiidae</taxon>
        <taxon>Erigoninae</taxon>
        <taxon>Oedothorax</taxon>
    </lineage>
</organism>
<accession>A0AAV6VJI2</accession>
<dbReference type="AlphaFoldDB" id="A0AAV6VJI2"/>
<name>A0AAV6VJI2_9ARAC</name>
<evidence type="ECO:0000313" key="3">
    <source>
        <dbReference type="Proteomes" id="UP000827092"/>
    </source>
</evidence>
<keyword evidence="3" id="KW-1185">Reference proteome</keyword>
<reference evidence="2 3" key="1">
    <citation type="journal article" date="2022" name="Nat. Ecol. Evol.">
        <title>A masculinizing supergene underlies an exaggerated male reproductive morph in a spider.</title>
        <authorList>
            <person name="Hendrickx F."/>
            <person name="De Corte Z."/>
            <person name="Sonet G."/>
            <person name="Van Belleghem S.M."/>
            <person name="Kostlbacher S."/>
            <person name="Vangestel C."/>
        </authorList>
    </citation>
    <scope>NUCLEOTIDE SEQUENCE [LARGE SCALE GENOMIC DNA]</scope>
    <source>
        <strain evidence="2">W744_W776</strain>
    </source>
</reference>
<feature type="domain" description="DUF5641" evidence="1">
    <location>
        <begin position="25"/>
        <end position="88"/>
    </location>
</feature>
<sequence length="182" mass="20717">MFLHEVKTSGVPDIDEVDNSELNKRSKHLQEIREVLRSRFRSEYLGQLCQQSFKDKLKNPIAVGDIVLLEDPNKKRTFWSMARVLKLITERRCGGEEEERSRSISAQKTRSCEGWTPRDVTAELSGRLLRFNAQFLPFPPTEVKKGGNNGKGHLVNVVERELQGTVCGIQIGDYFVGKEARA</sequence>
<evidence type="ECO:0000313" key="2">
    <source>
        <dbReference type="EMBL" id="KAG8196205.1"/>
    </source>
</evidence>
<dbReference type="InterPro" id="IPR040676">
    <property type="entry name" value="DUF5641"/>
</dbReference>
<evidence type="ECO:0000259" key="1">
    <source>
        <dbReference type="Pfam" id="PF18701"/>
    </source>
</evidence>